<gene>
    <name evidence="2" type="ORF">OVA965_LOCUS37237</name>
    <name evidence="3" type="ORF">TMI583_LOCUS38304</name>
</gene>
<dbReference type="GO" id="GO:0005516">
    <property type="term" value="F:calmodulin binding"/>
    <property type="evidence" value="ECO:0007669"/>
    <property type="project" value="TreeGrafter"/>
</dbReference>
<dbReference type="GO" id="GO:0017075">
    <property type="term" value="F:syntaxin-1 binding"/>
    <property type="evidence" value="ECO:0007669"/>
    <property type="project" value="TreeGrafter"/>
</dbReference>
<dbReference type="GO" id="GO:0061789">
    <property type="term" value="P:dense core granule priming"/>
    <property type="evidence" value="ECO:0007669"/>
    <property type="project" value="TreeGrafter"/>
</dbReference>
<accession>A0A8S2TRN6</accession>
<dbReference type="Proteomes" id="UP000682733">
    <property type="component" value="Unassembled WGS sequence"/>
</dbReference>
<evidence type="ECO:0000313" key="2">
    <source>
        <dbReference type="EMBL" id="CAF1507866.1"/>
    </source>
</evidence>
<dbReference type="GO" id="GO:0099525">
    <property type="term" value="P:presynaptic dense core vesicle exocytosis"/>
    <property type="evidence" value="ECO:0007669"/>
    <property type="project" value="TreeGrafter"/>
</dbReference>
<dbReference type="GO" id="GO:0030672">
    <property type="term" value="C:synaptic vesicle membrane"/>
    <property type="evidence" value="ECO:0007669"/>
    <property type="project" value="TreeGrafter"/>
</dbReference>
<organism evidence="3 4">
    <name type="scientific">Didymodactylos carnosus</name>
    <dbReference type="NCBI Taxonomy" id="1234261"/>
    <lineage>
        <taxon>Eukaryota</taxon>
        <taxon>Metazoa</taxon>
        <taxon>Spiralia</taxon>
        <taxon>Gnathifera</taxon>
        <taxon>Rotifera</taxon>
        <taxon>Eurotatoria</taxon>
        <taxon>Bdelloidea</taxon>
        <taxon>Philodinida</taxon>
        <taxon>Philodinidae</taxon>
        <taxon>Didymodactylos</taxon>
    </lineage>
</organism>
<proteinExistence type="predicted"/>
<feature type="non-terminal residue" evidence="3">
    <location>
        <position position="1"/>
    </location>
</feature>
<sequence>DEAWKVFFDDPSQDIVVEFAIRYGIESIYQAMTHFACLSNKYMCPRVPAVMSTLLANINAFYAHTTATTAVSAADRFAASNFGKEKFIKLLDQLHNAIRIDLSMYRNNFPSSNDERMQDLKSTVDLLTSITFFRMKVQELSGPPGVSGVAKYYIKNYFENTTGVEKINTTTTDATNNDHPPQQTNPPSADTETVGPSLKSLLFWQ</sequence>
<evidence type="ECO:0000313" key="3">
    <source>
        <dbReference type="EMBL" id="CAF4295970.1"/>
    </source>
</evidence>
<name>A0A8S2TRN6_9BILA</name>
<dbReference type="PANTHER" id="PTHR10480:SF12">
    <property type="entry name" value="UNC-13, ISOFORM E"/>
    <property type="match status" value="1"/>
</dbReference>
<dbReference type="GO" id="GO:0098831">
    <property type="term" value="C:presynaptic active zone cytoplasmic component"/>
    <property type="evidence" value="ECO:0007669"/>
    <property type="project" value="TreeGrafter"/>
</dbReference>
<dbReference type="PANTHER" id="PTHR10480">
    <property type="entry name" value="PROTEIN UNC-13 HOMOLOG"/>
    <property type="match status" value="1"/>
</dbReference>
<reference evidence="3" key="1">
    <citation type="submission" date="2021-02" db="EMBL/GenBank/DDBJ databases">
        <authorList>
            <person name="Nowell W R."/>
        </authorList>
    </citation>
    <scope>NUCLEOTIDE SEQUENCE</scope>
</reference>
<feature type="non-terminal residue" evidence="3">
    <location>
        <position position="205"/>
    </location>
</feature>
<dbReference type="Proteomes" id="UP000677228">
    <property type="component" value="Unassembled WGS sequence"/>
</dbReference>
<dbReference type="GO" id="GO:0042734">
    <property type="term" value="C:presynaptic membrane"/>
    <property type="evidence" value="ECO:0007669"/>
    <property type="project" value="TreeGrafter"/>
</dbReference>
<dbReference type="AlphaFoldDB" id="A0A8S2TRN6"/>
<dbReference type="GO" id="GO:0035249">
    <property type="term" value="P:synaptic transmission, glutamatergic"/>
    <property type="evidence" value="ECO:0007669"/>
    <property type="project" value="TreeGrafter"/>
</dbReference>
<dbReference type="GO" id="GO:0043195">
    <property type="term" value="C:terminal bouton"/>
    <property type="evidence" value="ECO:0007669"/>
    <property type="project" value="TreeGrafter"/>
</dbReference>
<dbReference type="GO" id="GO:0019992">
    <property type="term" value="F:diacylglycerol binding"/>
    <property type="evidence" value="ECO:0007669"/>
    <property type="project" value="InterPro"/>
</dbReference>
<feature type="region of interest" description="Disordered" evidence="1">
    <location>
        <begin position="170"/>
        <end position="194"/>
    </location>
</feature>
<dbReference type="GO" id="GO:0031594">
    <property type="term" value="C:neuromuscular junction"/>
    <property type="evidence" value="ECO:0007669"/>
    <property type="project" value="TreeGrafter"/>
</dbReference>
<comment type="caution">
    <text evidence="3">The sequence shown here is derived from an EMBL/GenBank/DDBJ whole genome shotgun (WGS) entry which is preliminary data.</text>
</comment>
<dbReference type="EMBL" id="CAJNOK010034834">
    <property type="protein sequence ID" value="CAF1507866.1"/>
    <property type="molecule type" value="Genomic_DNA"/>
</dbReference>
<evidence type="ECO:0000313" key="4">
    <source>
        <dbReference type="Proteomes" id="UP000682733"/>
    </source>
</evidence>
<protein>
    <submittedName>
        <fullName evidence="3">Uncharacterized protein</fullName>
    </submittedName>
</protein>
<dbReference type="GO" id="GO:0016081">
    <property type="term" value="P:synaptic vesicle docking"/>
    <property type="evidence" value="ECO:0007669"/>
    <property type="project" value="TreeGrafter"/>
</dbReference>
<dbReference type="GO" id="GO:0016082">
    <property type="term" value="P:synaptic vesicle priming"/>
    <property type="evidence" value="ECO:0007669"/>
    <property type="project" value="TreeGrafter"/>
</dbReference>
<feature type="compositionally biased region" description="Polar residues" evidence="1">
    <location>
        <begin position="179"/>
        <end position="191"/>
    </location>
</feature>
<dbReference type="InterPro" id="IPR027080">
    <property type="entry name" value="Unc-13"/>
</dbReference>
<dbReference type="EMBL" id="CAJOBA010056887">
    <property type="protein sequence ID" value="CAF4295970.1"/>
    <property type="molecule type" value="Genomic_DNA"/>
</dbReference>
<evidence type="ECO:0000256" key="1">
    <source>
        <dbReference type="SAM" id="MobiDB-lite"/>
    </source>
</evidence>